<organism evidence="2 3">
    <name type="scientific">Rariglobus hedericola</name>
    <dbReference type="NCBI Taxonomy" id="2597822"/>
    <lineage>
        <taxon>Bacteria</taxon>
        <taxon>Pseudomonadati</taxon>
        <taxon>Verrucomicrobiota</taxon>
        <taxon>Opitutia</taxon>
        <taxon>Opitutales</taxon>
        <taxon>Opitutaceae</taxon>
        <taxon>Rariglobus</taxon>
    </lineage>
</organism>
<dbReference type="RefSeq" id="WP_144354074.1">
    <property type="nucleotide sequence ID" value="NZ_CBCRVV010000004.1"/>
</dbReference>
<protein>
    <submittedName>
        <fullName evidence="2">HDOD domain-containing protein</fullName>
    </submittedName>
</protein>
<dbReference type="Gene3D" id="1.10.3210.10">
    <property type="entry name" value="Hypothetical protein af1432"/>
    <property type="match status" value="1"/>
</dbReference>
<keyword evidence="3" id="KW-1185">Reference proteome</keyword>
<name>A0A556QGQ2_9BACT</name>
<dbReference type="InterPro" id="IPR013976">
    <property type="entry name" value="HDOD"/>
</dbReference>
<dbReference type="PANTHER" id="PTHR33525:SF3">
    <property type="entry name" value="RIBONUCLEASE Y"/>
    <property type="match status" value="1"/>
</dbReference>
<evidence type="ECO:0000313" key="3">
    <source>
        <dbReference type="Proteomes" id="UP000315648"/>
    </source>
</evidence>
<dbReference type="InterPro" id="IPR052340">
    <property type="entry name" value="RNase_Y/CdgJ"/>
</dbReference>
<reference evidence="2 3" key="1">
    <citation type="submission" date="2019-07" db="EMBL/GenBank/DDBJ databases">
        <title>Description of 53C-WASEF.</title>
        <authorList>
            <person name="Pitt A."/>
            <person name="Hahn M.W."/>
        </authorList>
    </citation>
    <scope>NUCLEOTIDE SEQUENCE [LARGE SCALE GENOMIC DNA]</scope>
    <source>
        <strain evidence="2 3">53C-WASEF</strain>
    </source>
</reference>
<dbReference type="OrthoDB" id="194781at2"/>
<dbReference type="AlphaFoldDB" id="A0A556QGQ2"/>
<evidence type="ECO:0000313" key="2">
    <source>
        <dbReference type="EMBL" id="TSJ75801.1"/>
    </source>
</evidence>
<dbReference type="PANTHER" id="PTHR33525">
    <property type="match status" value="1"/>
</dbReference>
<dbReference type="Pfam" id="PF08668">
    <property type="entry name" value="HDOD"/>
    <property type="match status" value="1"/>
</dbReference>
<dbReference type="PROSITE" id="PS51833">
    <property type="entry name" value="HDOD"/>
    <property type="match status" value="1"/>
</dbReference>
<feature type="domain" description="HDOD" evidence="1">
    <location>
        <begin position="18"/>
        <end position="212"/>
    </location>
</feature>
<comment type="caution">
    <text evidence="2">The sequence shown here is derived from an EMBL/GenBank/DDBJ whole genome shotgun (WGS) entry which is preliminary data.</text>
</comment>
<sequence>MIITCVSEERLIATAKLLPAAPQIMARLHKMLLDSNSGMTEIAALLKRDIALTSRIIRIANSPAYKGGGLGTIEEALQRVGFSEVFRLVGVVANASLTDSNLRCYGYGAETFRAHCLCTALVAEGVAKHTGMDSRLAYTAGLLGGIGCILLDRIGRDSLGPAEVFPEAGHGHLAEWERNTFGLSHHEVAGRLLREWEFPDAVVKAVSHDASLSEPTTPLGKNLHLTQCIVRLAGFGLSGENGEWGVPHEKLVAVGLTNDEATLIREEAVIAMSTFQG</sequence>
<proteinExistence type="predicted"/>
<dbReference type="Proteomes" id="UP000315648">
    <property type="component" value="Unassembled WGS sequence"/>
</dbReference>
<dbReference type="EMBL" id="VMBG01000003">
    <property type="protein sequence ID" value="TSJ75801.1"/>
    <property type="molecule type" value="Genomic_DNA"/>
</dbReference>
<accession>A0A556QGQ2</accession>
<dbReference type="SUPFAM" id="SSF109604">
    <property type="entry name" value="HD-domain/PDEase-like"/>
    <property type="match status" value="1"/>
</dbReference>
<gene>
    <name evidence="2" type="ORF">FPL22_16190</name>
</gene>
<evidence type="ECO:0000259" key="1">
    <source>
        <dbReference type="PROSITE" id="PS51833"/>
    </source>
</evidence>